<dbReference type="AlphaFoldDB" id="A0AAE3GIQ5"/>
<dbReference type="PANTHER" id="PTHR34853">
    <property type="match status" value="1"/>
</dbReference>
<evidence type="ECO:0000313" key="3">
    <source>
        <dbReference type="Proteomes" id="UP001206128"/>
    </source>
</evidence>
<dbReference type="Proteomes" id="UP001206128">
    <property type="component" value="Unassembled WGS sequence"/>
</dbReference>
<keyword evidence="1" id="KW-0732">Signal</keyword>
<dbReference type="InterPro" id="IPR005152">
    <property type="entry name" value="Lipase_secreted"/>
</dbReference>
<keyword evidence="3" id="KW-1185">Reference proteome</keyword>
<dbReference type="PANTHER" id="PTHR34853:SF1">
    <property type="entry name" value="LIPASE 5"/>
    <property type="match status" value="1"/>
</dbReference>
<comment type="caution">
    <text evidence="2">The sequence shown here is derived from an EMBL/GenBank/DDBJ whole genome shotgun (WGS) entry which is preliminary data.</text>
</comment>
<name>A0AAE3GIQ5_9PSEU</name>
<dbReference type="GO" id="GO:0016042">
    <property type="term" value="P:lipid catabolic process"/>
    <property type="evidence" value="ECO:0007669"/>
    <property type="project" value="InterPro"/>
</dbReference>
<proteinExistence type="predicted"/>
<dbReference type="SUPFAM" id="SSF53474">
    <property type="entry name" value="alpha/beta-Hydrolases"/>
    <property type="match status" value="1"/>
</dbReference>
<dbReference type="RefSeq" id="WP_253775592.1">
    <property type="nucleotide sequence ID" value="NZ_JAMTCK010000012.1"/>
</dbReference>
<evidence type="ECO:0000256" key="1">
    <source>
        <dbReference type="SAM" id="SignalP"/>
    </source>
</evidence>
<feature type="signal peptide" evidence="1">
    <location>
        <begin position="1"/>
        <end position="29"/>
    </location>
</feature>
<dbReference type="InterPro" id="IPR006311">
    <property type="entry name" value="TAT_signal"/>
</dbReference>
<dbReference type="Gene3D" id="3.40.50.1820">
    <property type="entry name" value="alpha/beta hydrolase"/>
    <property type="match status" value="1"/>
</dbReference>
<gene>
    <name evidence="2" type="ORF">LX83_004963</name>
</gene>
<dbReference type="GO" id="GO:0004806">
    <property type="term" value="F:triacylglycerol lipase activity"/>
    <property type="evidence" value="ECO:0007669"/>
    <property type="project" value="InterPro"/>
</dbReference>
<dbReference type="Pfam" id="PF03583">
    <property type="entry name" value="LIP"/>
    <property type="match status" value="1"/>
</dbReference>
<dbReference type="PROSITE" id="PS51318">
    <property type="entry name" value="TAT"/>
    <property type="match status" value="1"/>
</dbReference>
<dbReference type="EMBL" id="JAMTCK010000012">
    <property type="protein sequence ID" value="MCP2168089.1"/>
    <property type="molecule type" value="Genomic_DNA"/>
</dbReference>
<reference evidence="2" key="1">
    <citation type="submission" date="2022-06" db="EMBL/GenBank/DDBJ databases">
        <title>Genomic Encyclopedia of Archaeal and Bacterial Type Strains, Phase II (KMG-II): from individual species to whole genera.</title>
        <authorList>
            <person name="Goeker M."/>
        </authorList>
    </citation>
    <scope>NUCLEOTIDE SEQUENCE</scope>
    <source>
        <strain evidence="2">DSM 43935</strain>
    </source>
</reference>
<dbReference type="InterPro" id="IPR029058">
    <property type="entry name" value="AB_hydrolase_fold"/>
</dbReference>
<dbReference type="PROSITE" id="PS51257">
    <property type="entry name" value="PROKAR_LIPOPROTEIN"/>
    <property type="match status" value="1"/>
</dbReference>
<sequence>MTTTAKSRLSRKAVLLLGAAVLALAPVTAACATASADTSVDSGADSSGADRHQNQNPLLAARHLTTLSQQDVVAALRTAQFDPGVAKYGVDTYQLVYRTSDERGQSTVASGLLVLPANGERELRPVSFTHGTTSYKFDAPSMKQPSDFAVAPVLSYGAAGFAAVAPDYLGLGISPGPHPWMDVPTETTASLDMLRAARGFVTGQGRKLDREVMVTGFSQGASAALGLARDLQAGRAPEFRLGALAPVSGAYDFQHAELPALLNGELEPKSSALYAAYLLVSWNRLHHLYDSPSEMFQAPYDATIEHLFDSTAPGRDLMTGTPARVDQLLTPRALELLRNPDGPLAAALRVSDSVCTDWAPRVPTRLYVMAGDEQAVDTNTEHCRSGLRANGVDPQVVTVGPGEYQGSRHLGSNALATPSIVEWFVQLAG</sequence>
<evidence type="ECO:0000313" key="2">
    <source>
        <dbReference type="EMBL" id="MCP2168089.1"/>
    </source>
</evidence>
<keyword evidence="2" id="KW-0378">Hydrolase</keyword>
<dbReference type="Gene3D" id="1.10.260.160">
    <property type="match status" value="1"/>
</dbReference>
<accession>A0AAE3GIQ5</accession>
<dbReference type="PIRSF" id="PIRSF029171">
    <property type="entry name" value="Esterase_LipA"/>
    <property type="match status" value="1"/>
</dbReference>
<protein>
    <submittedName>
        <fullName evidence="2">Alpha/beta hydrolase family protein</fullName>
    </submittedName>
</protein>
<organism evidence="2 3">
    <name type="scientific">Goodfellowiella coeruleoviolacea</name>
    <dbReference type="NCBI Taxonomy" id="334858"/>
    <lineage>
        <taxon>Bacteria</taxon>
        <taxon>Bacillati</taxon>
        <taxon>Actinomycetota</taxon>
        <taxon>Actinomycetes</taxon>
        <taxon>Pseudonocardiales</taxon>
        <taxon>Pseudonocardiaceae</taxon>
        <taxon>Goodfellowiella</taxon>
    </lineage>
</organism>
<feature type="chain" id="PRO_5042234319" evidence="1">
    <location>
        <begin position="30"/>
        <end position="429"/>
    </location>
</feature>